<dbReference type="Gene3D" id="1.10.150.240">
    <property type="entry name" value="Putative phosphatase, domain 2"/>
    <property type="match status" value="1"/>
</dbReference>
<dbReference type="EMBL" id="VINQ01000011">
    <property type="protein sequence ID" value="KAA0912915.1"/>
    <property type="molecule type" value="Genomic_DNA"/>
</dbReference>
<dbReference type="AlphaFoldDB" id="A0A5A9Z7G9"/>
<name>A0A5A9Z7G9_9RHOB</name>
<keyword evidence="2" id="KW-1185">Reference proteome</keyword>
<comment type="caution">
    <text evidence="1">The sequence shown here is derived from an EMBL/GenBank/DDBJ whole genome shotgun (WGS) entry which is preliminary data.</text>
</comment>
<dbReference type="Proteomes" id="UP000325291">
    <property type="component" value="Unassembled WGS sequence"/>
</dbReference>
<dbReference type="SUPFAM" id="SSF56784">
    <property type="entry name" value="HAD-like"/>
    <property type="match status" value="1"/>
</dbReference>
<evidence type="ECO:0000313" key="2">
    <source>
        <dbReference type="Proteomes" id="UP000325291"/>
    </source>
</evidence>
<organism evidence="1 2">
    <name type="scientific">Aquicoccus porphyridii</name>
    <dbReference type="NCBI Taxonomy" id="1852029"/>
    <lineage>
        <taxon>Bacteria</taxon>
        <taxon>Pseudomonadati</taxon>
        <taxon>Pseudomonadota</taxon>
        <taxon>Alphaproteobacteria</taxon>
        <taxon>Rhodobacterales</taxon>
        <taxon>Paracoccaceae</taxon>
        <taxon>Aquicoccus</taxon>
    </lineage>
</organism>
<dbReference type="SFLD" id="SFLDG01129">
    <property type="entry name" value="C1.5:_HAD__Beta-PGM__Phosphata"/>
    <property type="match status" value="1"/>
</dbReference>
<gene>
    <name evidence="1" type="ORF">FLO80_13885</name>
</gene>
<dbReference type="CDD" id="cd02603">
    <property type="entry name" value="HAD_sEH-N_like"/>
    <property type="match status" value="1"/>
</dbReference>
<accession>A0A5A9Z7G9</accession>
<dbReference type="SFLD" id="SFLDS00003">
    <property type="entry name" value="Haloacid_Dehalogenase"/>
    <property type="match status" value="1"/>
</dbReference>
<dbReference type="Gene3D" id="3.40.50.1000">
    <property type="entry name" value="HAD superfamily/HAD-like"/>
    <property type="match status" value="1"/>
</dbReference>
<reference evidence="1 2" key="1">
    <citation type="submission" date="2019-07" db="EMBL/GenBank/DDBJ databases">
        <title>Aquicoccus porphyridii gen. nov., sp. nov., isolated from a small marine red alga, Porphyridium marinum.</title>
        <authorList>
            <person name="Liu L."/>
        </authorList>
    </citation>
    <scope>NUCLEOTIDE SEQUENCE [LARGE SCALE GENOMIC DNA]</scope>
    <source>
        <strain evidence="1 2">L1 8-17</strain>
    </source>
</reference>
<dbReference type="RefSeq" id="WP_111364571.1">
    <property type="nucleotide sequence ID" value="NZ_VINQ01000011.1"/>
</dbReference>
<dbReference type="PRINTS" id="PR00413">
    <property type="entry name" value="HADHALOGNASE"/>
</dbReference>
<evidence type="ECO:0000313" key="1">
    <source>
        <dbReference type="EMBL" id="KAA0912915.1"/>
    </source>
</evidence>
<protein>
    <submittedName>
        <fullName evidence="1">HAD family phosphatase</fullName>
    </submittedName>
</protein>
<dbReference type="PANTHER" id="PTHR43611:SF3">
    <property type="entry name" value="FLAVIN MONONUCLEOTIDE HYDROLASE 1, CHLOROPLATIC"/>
    <property type="match status" value="1"/>
</dbReference>
<dbReference type="InterPro" id="IPR036412">
    <property type="entry name" value="HAD-like_sf"/>
</dbReference>
<dbReference type="InterPro" id="IPR006439">
    <property type="entry name" value="HAD-SF_hydro_IA"/>
</dbReference>
<proteinExistence type="predicted"/>
<dbReference type="PANTHER" id="PTHR43611">
    <property type="entry name" value="ALPHA-D-GLUCOSE 1-PHOSPHATE PHOSPHATASE"/>
    <property type="match status" value="1"/>
</dbReference>
<dbReference type="NCBIfam" id="TIGR01509">
    <property type="entry name" value="HAD-SF-IA-v3"/>
    <property type="match status" value="1"/>
</dbReference>
<dbReference type="InterPro" id="IPR023214">
    <property type="entry name" value="HAD_sf"/>
</dbReference>
<sequence length="198" mass="22144">MTHIVFDIGNVLLRWDPFAAFAHMPRAEVEAMFDAVDFPTWNLANDAGRPRAEAVAEIARTQPQHAARMGEYFDRFHHTIQEPIHGTWQIANRLKRDGRRLFGLTNFSADTWPVALDLHGGLTDLLEDIVVSGVEQAIKPDPRIYAILCERNRLAPGDCLFIDDSADNVAGARAVGWDAVQFTTPEALERALTERGLL</sequence>
<dbReference type="Pfam" id="PF00702">
    <property type="entry name" value="Hydrolase"/>
    <property type="match status" value="1"/>
</dbReference>
<dbReference type="InterPro" id="IPR023198">
    <property type="entry name" value="PGP-like_dom2"/>
</dbReference>